<reference evidence="1 2" key="1">
    <citation type="journal article" date="2021" name="ACS Chem. Biol.">
        <title>Genomic-Led Discovery of a Novel Glycopeptide Antibiotic by Nonomuraea coxensis DSM 45129.</title>
        <authorList>
            <person name="Yushchuk O."/>
            <person name="Vior N.M."/>
            <person name="Andreo-Vidal A."/>
            <person name="Berini F."/>
            <person name="Ruckert C."/>
            <person name="Busche T."/>
            <person name="Binda E."/>
            <person name="Kalinowski J."/>
            <person name="Truman A.W."/>
            <person name="Marinelli F."/>
        </authorList>
    </citation>
    <scope>NUCLEOTIDE SEQUENCE [LARGE SCALE GENOMIC DNA]</scope>
    <source>
        <strain evidence="1 2">DSM 45129</strain>
    </source>
</reference>
<accession>A0ABX8U4Y2</accession>
<protein>
    <submittedName>
        <fullName evidence="1">Uncharacterized protein</fullName>
    </submittedName>
</protein>
<dbReference type="PANTHER" id="PTHR22925">
    <property type="entry name" value="GLYCOSYL HYDROLASE 43 FAMILY MEMBER"/>
    <property type="match status" value="1"/>
</dbReference>
<proteinExistence type="predicted"/>
<sequence length="99" mass="10798">MWGPALFKRGGVYFMLTWGATGRQPNQARHATATAITGSWSPWQDVGDATTSGSQPAYVLPVQGMSGTSYLYLGDRWAGAWGGPVNDSRYNQQFLRTPL</sequence>
<gene>
    <name evidence="1" type="ORF">Nocox_24365</name>
</gene>
<dbReference type="InterPro" id="IPR023296">
    <property type="entry name" value="Glyco_hydro_beta-prop_sf"/>
</dbReference>
<dbReference type="SUPFAM" id="SSF75005">
    <property type="entry name" value="Arabinanase/levansucrase/invertase"/>
    <property type="match status" value="1"/>
</dbReference>
<keyword evidence="2" id="KW-1185">Reference proteome</keyword>
<evidence type="ECO:0000313" key="2">
    <source>
        <dbReference type="Proteomes" id="UP000824681"/>
    </source>
</evidence>
<evidence type="ECO:0000313" key="1">
    <source>
        <dbReference type="EMBL" id="QYC42476.1"/>
    </source>
</evidence>
<dbReference type="Proteomes" id="UP000824681">
    <property type="component" value="Chromosome"/>
</dbReference>
<organism evidence="1 2">
    <name type="scientific">Nonomuraea coxensis DSM 45129</name>
    <dbReference type="NCBI Taxonomy" id="1122611"/>
    <lineage>
        <taxon>Bacteria</taxon>
        <taxon>Bacillati</taxon>
        <taxon>Actinomycetota</taxon>
        <taxon>Actinomycetes</taxon>
        <taxon>Streptosporangiales</taxon>
        <taxon>Streptosporangiaceae</taxon>
        <taxon>Nonomuraea</taxon>
    </lineage>
</organism>
<dbReference type="PANTHER" id="PTHR22925:SF3">
    <property type="entry name" value="GLYCOSYL HYDROLASE FAMILY PROTEIN 43"/>
    <property type="match status" value="1"/>
</dbReference>
<dbReference type="EMBL" id="CP068985">
    <property type="protein sequence ID" value="QYC42476.1"/>
    <property type="molecule type" value="Genomic_DNA"/>
</dbReference>
<dbReference type="Gene3D" id="2.115.10.20">
    <property type="entry name" value="Glycosyl hydrolase domain, family 43"/>
    <property type="match status" value="1"/>
</dbReference>
<name>A0ABX8U4Y2_9ACTN</name>